<dbReference type="AlphaFoldDB" id="A0A0V0XKF6"/>
<name>A0A0V0XKF6_TRIPS</name>
<comment type="caution">
    <text evidence="2">The sequence shown here is derived from an EMBL/GenBank/DDBJ whole genome shotgun (WGS) entry which is preliminary data.</text>
</comment>
<protein>
    <submittedName>
        <fullName evidence="2">Uncharacterized protein</fullName>
    </submittedName>
</protein>
<reference evidence="2 3" key="1">
    <citation type="submission" date="2015-01" db="EMBL/GenBank/DDBJ databases">
        <title>Evolution of Trichinella species and genotypes.</title>
        <authorList>
            <person name="Korhonen P.K."/>
            <person name="Edoardo P."/>
            <person name="Giuseppe L.R."/>
            <person name="Gasser R.B."/>
        </authorList>
    </citation>
    <scope>NUCLEOTIDE SEQUENCE [LARGE SCALE GENOMIC DNA]</scope>
    <source>
        <strain evidence="2">ISS141</strain>
    </source>
</reference>
<proteinExistence type="predicted"/>
<evidence type="ECO:0000256" key="1">
    <source>
        <dbReference type="SAM" id="MobiDB-lite"/>
    </source>
</evidence>
<dbReference type="Proteomes" id="UP000054815">
    <property type="component" value="Unassembled WGS sequence"/>
</dbReference>
<dbReference type="EMBL" id="JYDU01000240">
    <property type="protein sequence ID" value="KRX88334.1"/>
    <property type="molecule type" value="Genomic_DNA"/>
</dbReference>
<organism evidence="2 3">
    <name type="scientific">Trichinella pseudospiralis</name>
    <name type="common">Parasitic roundworm</name>
    <dbReference type="NCBI Taxonomy" id="6337"/>
    <lineage>
        <taxon>Eukaryota</taxon>
        <taxon>Metazoa</taxon>
        <taxon>Ecdysozoa</taxon>
        <taxon>Nematoda</taxon>
        <taxon>Enoplea</taxon>
        <taxon>Dorylaimia</taxon>
        <taxon>Trichinellida</taxon>
        <taxon>Trichinellidae</taxon>
        <taxon>Trichinella</taxon>
    </lineage>
</organism>
<gene>
    <name evidence="2" type="ORF">T4E_7597</name>
</gene>
<accession>A0A0V0XKF6</accession>
<evidence type="ECO:0000313" key="3">
    <source>
        <dbReference type="Proteomes" id="UP000054815"/>
    </source>
</evidence>
<evidence type="ECO:0000313" key="2">
    <source>
        <dbReference type="EMBL" id="KRX88334.1"/>
    </source>
</evidence>
<sequence>MQSDKNPACTHPSLIELIVVNLTTMSWSLSHSIVTRADQLGYHCNNWSVRRRRCHIQRQGRTSAGKMALVIAQWSRTVRTEPPRAPGLAFPVTRRTMENRRTN</sequence>
<feature type="region of interest" description="Disordered" evidence="1">
    <location>
        <begin position="82"/>
        <end position="103"/>
    </location>
</feature>